<protein>
    <recommendedName>
        <fullName evidence="3">Cytoplasmic protein</fullName>
    </recommendedName>
</protein>
<organism evidence="1 2">
    <name type="scientific">Sodalis ligni</name>
    <dbReference type="NCBI Taxonomy" id="2697027"/>
    <lineage>
        <taxon>Bacteria</taxon>
        <taxon>Pseudomonadati</taxon>
        <taxon>Pseudomonadota</taxon>
        <taxon>Gammaproteobacteria</taxon>
        <taxon>Enterobacterales</taxon>
        <taxon>Bruguierivoracaceae</taxon>
        <taxon>Sodalis</taxon>
    </lineage>
</organism>
<evidence type="ECO:0008006" key="3">
    <source>
        <dbReference type="Google" id="ProtNLM"/>
    </source>
</evidence>
<dbReference type="OrthoDB" id="9787207at2"/>
<name>A0A4R1NE78_9GAMM</name>
<accession>A0A4R1NE78</accession>
<keyword evidence="2" id="KW-1185">Reference proteome</keyword>
<dbReference type="RefSeq" id="WP_132924868.1">
    <property type="nucleotide sequence ID" value="NZ_SJOI01000001.1"/>
</dbReference>
<dbReference type="EMBL" id="SJOI01000001">
    <property type="protein sequence ID" value="TCL05905.1"/>
    <property type="molecule type" value="Genomic_DNA"/>
</dbReference>
<dbReference type="Pfam" id="PF06224">
    <property type="entry name" value="AlkZ-like"/>
    <property type="match status" value="1"/>
</dbReference>
<dbReference type="Proteomes" id="UP000294555">
    <property type="component" value="Unassembled WGS sequence"/>
</dbReference>
<dbReference type="AlphaFoldDB" id="A0A4R1NE78"/>
<reference evidence="1 2" key="1">
    <citation type="submission" date="2019-02" db="EMBL/GenBank/DDBJ databases">
        <title>Investigation of anaerobic lignin degradation for improved lignocellulosic biofuels.</title>
        <authorList>
            <person name="Deangelis K."/>
        </authorList>
    </citation>
    <scope>NUCLEOTIDE SEQUENCE [LARGE SCALE GENOMIC DNA]</scope>
    <source>
        <strain evidence="1 2">159R</strain>
    </source>
</reference>
<gene>
    <name evidence="1" type="ORF">EZJ58_4127</name>
</gene>
<evidence type="ECO:0000313" key="1">
    <source>
        <dbReference type="EMBL" id="TCL05905.1"/>
    </source>
</evidence>
<proteinExistence type="predicted"/>
<dbReference type="PANTHER" id="PTHR30528">
    <property type="entry name" value="CYTOPLASMIC PROTEIN"/>
    <property type="match status" value="1"/>
</dbReference>
<comment type="caution">
    <text evidence="1">The sequence shown here is derived from an EMBL/GenBank/DDBJ whole genome shotgun (WGS) entry which is preliminary data.</text>
</comment>
<evidence type="ECO:0000313" key="2">
    <source>
        <dbReference type="Proteomes" id="UP000294555"/>
    </source>
</evidence>
<dbReference type="InterPro" id="IPR009351">
    <property type="entry name" value="AlkZ-like"/>
</dbReference>
<dbReference type="PANTHER" id="PTHR30528:SF0">
    <property type="entry name" value="CYTOPLASMIC PROTEIN"/>
    <property type="match status" value="1"/>
</dbReference>
<sequence length="380" mass="43389">MPDHSFAISPARAREIWLHAQRLDVAAPFGEGPEAVRLAAEHLGYIQIDTINVIERAHHHILYSRIPAYSRADLDLAQSLDKSVFEYWTHALAYVPSSAYRMYVSAMDRFRAEPSPSFAGLDANDYSALLRRIRDGGPLSIRDIDEALVEKNHPWGSRKPSRRALRYGFFTGDLTVSKRTGMVKSYDLSSRHFGWRRRPRPVNDAQLADYLLRRALQSQGMVSVESICYGNAQHKAPIRLAIESAVKRGRLAPVHIEGSPKAPHWIEPAWLERQPDPRSAPLVHILSPFDPLVIQRKRLQLFFGYEHRFEAYVPAAKRQLGYFALPVLAGDEIVAAIDLKMDRPSGKLLVRQWTWMVEQRPELQLLIDEALGRFERFQQG</sequence>